<name>A0A7S2WMK0_9STRA</name>
<reference evidence="2" key="1">
    <citation type="submission" date="2021-01" db="EMBL/GenBank/DDBJ databases">
        <authorList>
            <person name="Corre E."/>
            <person name="Pelletier E."/>
            <person name="Niang G."/>
            <person name="Scheremetjew M."/>
            <person name="Finn R."/>
            <person name="Kale V."/>
            <person name="Holt S."/>
            <person name="Cochrane G."/>
            <person name="Meng A."/>
            <person name="Brown T."/>
            <person name="Cohen L."/>
        </authorList>
    </citation>
    <scope>NUCLEOTIDE SEQUENCE</scope>
    <source>
        <strain evidence="2">NY070348D</strain>
    </source>
</reference>
<accession>A0A7S2WMK0</accession>
<proteinExistence type="predicted"/>
<dbReference type="AlphaFoldDB" id="A0A7S2WMK0"/>
<protein>
    <submittedName>
        <fullName evidence="2">Uncharacterized protein</fullName>
    </submittedName>
</protein>
<dbReference type="EMBL" id="HBHK01019663">
    <property type="protein sequence ID" value="CAD9695327.1"/>
    <property type="molecule type" value="Transcribed_RNA"/>
</dbReference>
<evidence type="ECO:0000256" key="1">
    <source>
        <dbReference type="SAM" id="MobiDB-lite"/>
    </source>
</evidence>
<sequence length="100" mass="11213">MLKSYSTYLLIVLKDCGSTRILLVHDMLQQKMSTHPESTGTHPRVLDRYSGRKVGTQKNSSAQEVELSSRIQRSESKASHTVVTAEAPSGLVECLYKECW</sequence>
<feature type="region of interest" description="Disordered" evidence="1">
    <location>
        <begin position="33"/>
        <end position="71"/>
    </location>
</feature>
<organism evidence="2">
    <name type="scientific">Mucochytrium quahogii</name>
    <dbReference type="NCBI Taxonomy" id="96639"/>
    <lineage>
        <taxon>Eukaryota</taxon>
        <taxon>Sar</taxon>
        <taxon>Stramenopiles</taxon>
        <taxon>Bigyra</taxon>
        <taxon>Labyrinthulomycetes</taxon>
        <taxon>Thraustochytrida</taxon>
        <taxon>Thraustochytriidae</taxon>
        <taxon>Mucochytrium</taxon>
    </lineage>
</organism>
<evidence type="ECO:0000313" key="2">
    <source>
        <dbReference type="EMBL" id="CAD9695327.1"/>
    </source>
</evidence>
<gene>
    <name evidence="2" type="ORF">QSP1433_LOCUS12462</name>
</gene>